<organism evidence="1 2">
    <name type="scientific">Panagrolaimus sp. JU765</name>
    <dbReference type="NCBI Taxonomy" id="591449"/>
    <lineage>
        <taxon>Eukaryota</taxon>
        <taxon>Metazoa</taxon>
        <taxon>Ecdysozoa</taxon>
        <taxon>Nematoda</taxon>
        <taxon>Chromadorea</taxon>
        <taxon>Rhabditida</taxon>
        <taxon>Tylenchina</taxon>
        <taxon>Panagrolaimomorpha</taxon>
        <taxon>Panagrolaimoidea</taxon>
        <taxon>Panagrolaimidae</taxon>
        <taxon>Panagrolaimus</taxon>
    </lineage>
</organism>
<sequence>MGLRPENGFLKSKNDEPKKIRLIQKEALTHDVRLFRWEFENDLHFGLLPGEHIKLISEVNGVKMSRFYSPVSDPNQFGSFEIVVKVYNLSTDHPNVGVFSTYLDSLPLNSELLVSGPFGGIAYLNEGDFLMKQTNVRQFKTIAMIAGGSGLTPMVQLMRHVMREDGANAPKLNLIYTNKTEEDVILADELKAYSSTNPTRFSLTLAFTRLFDGIAEDSRRSWKQHVGRIDEGLLAKVFPFPTDDVLVLICGPRAMNVHAKNLCTSLGYTHISIF</sequence>
<proteinExistence type="predicted"/>
<accession>A0AC34RNW4</accession>
<evidence type="ECO:0000313" key="2">
    <source>
        <dbReference type="WBParaSite" id="JU765_v2.g8747.t1"/>
    </source>
</evidence>
<dbReference type="WBParaSite" id="JU765_v2.g8747.t1">
    <property type="protein sequence ID" value="JU765_v2.g8747.t1"/>
    <property type="gene ID" value="JU765_v2.g8747"/>
</dbReference>
<dbReference type="Proteomes" id="UP000887576">
    <property type="component" value="Unplaced"/>
</dbReference>
<reference evidence="2" key="1">
    <citation type="submission" date="2022-11" db="UniProtKB">
        <authorList>
            <consortium name="WormBaseParasite"/>
        </authorList>
    </citation>
    <scope>IDENTIFICATION</scope>
</reference>
<evidence type="ECO:0000313" key="1">
    <source>
        <dbReference type="Proteomes" id="UP000887576"/>
    </source>
</evidence>
<name>A0AC34RNW4_9BILA</name>
<protein>
    <submittedName>
        <fullName evidence="2">NADH-cytochrome b5 reductase</fullName>
    </submittedName>
</protein>